<dbReference type="EMBL" id="KL198007">
    <property type="protein sequence ID" value="KDQ29236.1"/>
    <property type="molecule type" value="Genomic_DNA"/>
</dbReference>
<evidence type="ECO:0000256" key="3">
    <source>
        <dbReference type="ARBA" id="ARBA00008640"/>
    </source>
</evidence>
<sequence>MSADPSLARRFFKFIRVYGGYTLGRYQKLHVRNKALIWLLILFYICIGIAVLVITPGRIAQFLYDKATWLASTRFGWMALFGAIVFVSFPPMIGHTTLVTLCGFAYGMKGFYIASTASVFGSALSFTVLRLLFSRRLREWSGKSDKWQALESVVRAKGLPLIILVRVSPLPPWVYSNSLFASIEAVSLWQFVVATLFVFPKLVLHVFIGSRIAPLADGDQRGHMDTQTKLINSLVIVLGISLAIGASWAVFTLVQKHIRHLDGLSPETDELAAEALEDYDEEAPLLSSPRSEQT</sequence>
<keyword evidence="6 10" id="KW-0812">Transmembrane</keyword>
<feature type="transmembrane region" description="Helical" evidence="10">
    <location>
        <begin position="75"/>
        <end position="106"/>
    </location>
</feature>
<evidence type="ECO:0000256" key="4">
    <source>
        <dbReference type="ARBA" id="ARBA00013533"/>
    </source>
</evidence>
<dbReference type="GO" id="GO:0000022">
    <property type="term" value="P:mitotic spindle elongation"/>
    <property type="evidence" value="ECO:0007669"/>
    <property type="project" value="TreeGrafter"/>
</dbReference>
<feature type="transmembrane region" description="Helical" evidence="10">
    <location>
        <begin position="187"/>
        <end position="209"/>
    </location>
</feature>
<feature type="transmembrane region" description="Helical" evidence="10">
    <location>
        <begin position="112"/>
        <end position="133"/>
    </location>
</feature>
<evidence type="ECO:0000256" key="6">
    <source>
        <dbReference type="ARBA" id="ARBA00022692"/>
    </source>
</evidence>
<evidence type="ECO:0000259" key="11">
    <source>
        <dbReference type="Pfam" id="PF09335"/>
    </source>
</evidence>
<reference evidence="13" key="1">
    <citation type="journal article" date="2014" name="Proc. Natl. Acad. Sci. U.S.A.">
        <title>Extensive sampling of basidiomycete genomes demonstrates inadequacy of the white-rot/brown-rot paradigm for wood decay fungi.</title>
        <authorList>
            <person name="Riley R."/>
            <person name="Salamov A.A."/>
            <person name="Brown D.W."/>
            <person name="Nagy L.G."/>
            <person name="Floudas D."/>
            <person name="Held B.W."/>
            <person name="Levasseur A."/>
            <person name="Lombard V."/>
            <person name="Morin E."/>
            <person name="Otillar R."/>
            <person name="Lindquist E.A."/>
            <person name="Sun H."/>
            <person name="LaButti K.M."/>
            <person name="Schmutz J."/>
            <person name="Jabbour D."/>
            <person name="Luo H."/>
            <person name="Baker S.E."/>
            <person name="Pisabarro A.G."/>
            <person name="Walton J.D."/>
            <person name="Blanchette R.A."/>
            <person name="Henrissat B."/>
            <person name="Martin F."/>
            <person name="Cullen D."/>
            <person name="Hibbett D.S."/>
            <person name="Grigoriev I.V."/>
        </authorList>
    </citation>
    <scope>NUCLEOTIDE SEQUENCE [LARGE SCALE GENOMIC DNA]</scope>
    <source>
        <strain evidence="13">PC15</strain>
    </source>
</reference>
<proteinExistence type="inferred from homology"/>
<evidence type="ECO:0000256" key="7">
    <source>
        <dbReference type="ARBA" id="ARBA00022989"/>
    </source>
</evidence>
<dbReference type="PANTHER" id="PTHR47549">
    <property type="entry name" value="GOLGI APPARATUS MEMBRANE PROTEIN TVP38-RELATED"/>
    <property type="match status" value="1"/>
</dbReference>
<feature type="transmembrane region" description="Helical" evidence="10">
    <location>
        <begin position="230"/>
        <end position="251"/>
    </location>
</feature>
<evidence type="ECO:0000313" key="13">
    <source>
        <dbReference type="Proteomes" id="UP000027073"/>
    </source>
</evidence>
<comment type="subcellular location">
    <subcellularLocation>
        <location evidence="2">Golgi apparatus membrane</location>
        <topology evidence="2">Multi-pass membrane protein</topology>
    </subcellularLocation>
</comment>
<dbReference type="PANTHER" id="PTHR47549:SF1">
    <property type="entry name" value="GOLGI APPARATUS MEMBRANE PROTEIN TVP38"/>
    <property type="match status" value="1"/>
</dbReference>
<dbReference type="AlphaFoldDB" id="A0A067P048"/>
<dbReference type="HOGENOM" id="CLU_041954_2_0_1"/>
<comment type="similarity">
    <text evidence="3">Belongs to the TVP38/TMEM64 family.</text>
</comment>
<keyword evidence="7 10" id="KW-1133">Transmembrane helix</keyword>
<dbReference type="GO" id="GO:0016192">
    <property type="term" value="P:vesicle-mediated transport"/>
    <property type="evidence" value="ECO:0007669"/>
    <property type="project" value="TreeGrafter"/>
</dbReference>
<gene>
    <name evidence="12" type="ORF">PLEOSDRAFT_39290</name>
</gene>
<accession>A0A067P048</accession>
<dbReference type="STRING" id="1137138.A0A067P048"/>
<evidence type="ECO:0000256" key="2">
    <source>
        <dbReference type="ARBA" id="ARBA00004653"/>
    </source>
</evidence>
<keyword evidence="8" id="KW-0333">Golgi apparatus</keyword>
<feature type="domain" description="VTT" evidence="11">
    <location>
        <begin position="95"/>
        <end position="210"/>
    </location>
</feature>
<dbReference type="VEuPathDB" id="FungiDB:PLEOSDRAFT_39290"/>
<organism evidence="12 13">
    <name type="scientific">Pleurotus ostreatus (strain PC15)</name>
    <name type="common">Oyster mushroom</name>
    <dbReference type="NCBI Taxonomy" id="1137138"/>
    <lineage>
        <taxon>Eukaryota</taxon>
        <taxon>Fungi</taxon>
        <taxon>Dikarya</taxon>
        <taxon>Basidiomycota</taxon>
        <taxon>Agaricomycotina</taxon>
        <taxon>Agaricomycetes</taxon>
        <taxon>Agaricomycetidae</taxon>
        <taxon>Agaricales</taxon>
        <taxon>Pleurotineae</taxon>
        <taxon>Pleurotaceae</taxon>
        <taxon>Pleurotus</taxon>
    </lineage>
</organism>
<dbReference type="OrthoDB" id="166803at2759"/>
<evidence type="ECO:0000313" key="12">
    <source>
        <dbReference type="EMBL" id="KDQ29236.1"/>
    </source>
</evidence>
<dbReference type="Pfam" id="PF09335">
    <property type="entry name" value="VTT_dom"/>
    <property type="match status" value="1"/>
</dbReference>
<dbReference type="GO" id="GO:0000139">
    <property type="term" value="C:Golgi membrane"/>
    <property type="evidence" value="ECO:0007669"/>
    <property type="project" value="UniProtKB-SubCell"/>
</dbReference>
<feature type="transmembrane region" description="Helical" evidence="10">
    <location>
        <begin position="35"/>
        <end position="54"/>
    </location>
</feature>
<protein>
    <recommendedName>
        <fullName evidence="4">Golgi apparatus membrane protein TVP38</fullName>
    </recommendedName>
    <alternativeName>
        <fullName evidence="5">Golgi apparatus membrane protein tvp38</fullName>
    </alternativeName>
</protein>
<dbReference type="Proteomes" id="UP000027073">
    <property type="component" value="Unassembled WGS sequence"/>
</dbReference>
<evidence type="ECO:0000256" key="1">
    <source>
        <dbReference type="ARBA" id="ARBA00002978"/>
    </source>
</evidence>
<evidence type="ECO:0000256" key="8">
    <source>
        <dbReference type="ARBA" id="ARBA00023034"/>
    </source>
</evidence>
<comment type="function">
    <text evidence="1">Golgi membrane protein involved in vesicular trafficking and spindle migration.</text>
</comment>
<dbReference type="InParanoid" id="A0A067P048"/>
<evidence type="ECO:0000256" key="9">
    <source>
        <dbReference type="ARBA" id="ARBA00023136"/>
    </source>
</evidence>
<evidence type="ECO:0000256" key="5">
    <source>
        <dbReference type="ARBA" id="ARBA00020673"/>
    </source>
</evidence>
<name>A0A067P048_PLEO1</name>
<dbReference type="InterPro" id="IPR051076">
    <property type="entry name" value="Golgi_membrane_TVP38/TMEM64"/>
</dbReference>
<keyword evidence="9 10" id="KW-0472">Membrane</keyword>
<evidence type="ECO:0000256" key="10">
    <source>
        <dbReference type="SAM" id="Phobius"/>
    </source>
</evidence>
<dbReference type="InterPro" id="IPR032816">
    <property type="entry name" value="VTT_dom"/>
</dbReference>